<keyword evidence="1" id="KW-0175">Coiled coil</keyword>
<feature type="non-terminal residue" evidence="3">
    <location>
        <position position="169"/>
    </location>
</feature>
<dbReference type="AlphaFoldDB" id="T1BZQ7"/>
<organism evidence="3">
    <name type="scientific">mine drainage metagenome</name>
    <dbReference type="NCBI Taxonomy" id="410659"/>
    <lineage>
        <taxon>unclassified sequences</taxon>
        <taxon>metagenomes</taxon>
        <taxon>ecological metagenomes</taxon>
    </lineage>
</organism>
<dbReference type="Gene3D" id="1.20.58.410">
    <property type="entry name" value="Release factor"/>
    <property type="match status" value="1"/>
</dbReference>
<dbReference type="Pfam" id="PF03462">
    <property type="entry name" value="PCRF"/>
    <property type="match status" value="1"/>
</dbReference>
<evidence type="ECO:0000256" key="1">
    <source>
        <dbReference type="SAM" id="Coils"/>
    </source>
</evidence>
<dbReference type="PANTHER" id="PTHR43116">
    <property type="entry name" value="PEPTIDE CHAIN RELEASE FACTOR 2"/>
    <property type="match status" value="1"/>
</dbReference>
<feature type="domain" description="Peptide chain release factor" evidence="2">
    <location>
        <begin position="62"/>
        <end position="169"/>
    </location>
</feature>
<dbReference type="InterPro" id="IPR045853">
    <property type="entry name" value="Pep_chain_release_fac_I_sf"/>
</dbReference>
<evidence type="ECO:0000313" key="3">
    <source>
        <dbReference type="EMBL" id="EQD59425.1"/>
    </source>
</evidence>
<accession>T1BZQ7</accession>
<dbReference type="InterPro" id="IPR005139">
    <property type="entry name" value="PCRF"/>
</dbReference>
<dbReference type="GO" id="GO:0006415">
    <property type="term" value="P:translational termination"/>
    <property type="evidence" value="ECO:0007669"/>
    <property type="project" value="InterPro"/>
</dbReference>
<dbReference type="SUPFAM" id="SSF75620">
    <property type="entry name" value="Release factor"/>
    <property type="match status" value="1"/>
</dbReference>
<feature type="coiled-coil region" evidence="1">
    <location>
        <begin position="30"/>
        <end position="93"/>
    </location>
</feature>
<dbReference type="EMBL" id="AUZZ01002665">
    <property type="protein sequence ID" value="EQD59425.1"/>
    <property type="molecule type" value="Genomic_DNA"/>
</dbReference>
<dbReference type="SMART" id="SM00937">
    <property type="entry name" value="PCRF"/>
    <property type="match status" value="1"/>
</dbReference>
<dbReference type="Gene3D" id="3.30.70.1660">
    <property type="match status" value="1"/>
</dbReference>
<name>T1BZQ7_9ZZZZ</name>
<gene>
    <name evidence="3" type="ORF">B2A_03998</name>
</gene>
<proteinExistence type="predicted"/>
<feature type="non-terminal residue" evidence="3">
    <location>
        <position position="1"/>
    </location>
</feature>
<comment type="caution">
    <text evidence="3">The sequence shown here is derived from an EMBL/GenBank/DDBJ whole genome shotgun (WGS) entry which is preliminary data.</text>
</comment>
<reference evidence="3" key="2">
    <citation type="journal article" date="2014" name="ISME J.">
        <title>Microbial stratification in low pH oxic and suboxic macroscopic growths along an acid mine drainage.</title>
        <authorList>
            <person name="Mendez-Garcia C."/>
            <person name="Mesa V."/>
            <person name="Sprenger R.R."/>
            <person name="Richter M."/>
            <person name="Diez M.S."/>
            <person name="Solano J."/>
            <person name="Bargiela R."/>
            <person name="Golyshina O.V."/>
            <person name="Manteca A."/>
            <person name="Ramos J.L."/>
            <person name="Gallego J.R."/>
            <person name="Llorente I."/>
            <person name="Martins Dos Santos V.A."/>
            <person name="Jensen O.N."/>
            <person name="Pelaez A.I."/>
            <person name="Sanchez J."/>
            <person name="Ferrer M."/>
        </authorList>
    </citation>
    <scope>NUCLEOTIDE SEQUENCE</scope>
</reference>
<reference evidence="3" key="1">
    <citation type="submission" date="2013-08" db="EMBL/GenBank/DDBJ databases">
        <authorList>
            <person name="Mendez C."/>
            <person name="Richter M."/>
            <person name="Ferrer M."/>
            <person name="Sanchez J."/>
        </authorList>
    </citation>
    <scope>NUCLEOTIDE SEQUENCE</scope>
</reference>
<dbReference type="PANTHER" id="PTHR43116:SF3">
    <property type="entry name" value="CLASS I PEPTIDE CHAIN RELEASE FACTOR"/>
    <property type="match status" value="1"/>
</dbReference>
<sequence length="169" mass="18945">SFEYDNKKERFEEVARELEDPGVWSEPQRAQQLGRERARLSADLQLIERVDAGLRDAVELLELAEVENDAAAADEIGREAGELESAVRRLELQRMFRGEMDSHNAFLDIQAGAGGTEAQDWAQMLLRMYLRWGAARGFPCEVIDSSPGEVAGIKSATIEVRGEFAYGWL</sequence>
<evidence type="ECO:0000259" key="2">
    <source>
        <dbReference type="SMART" id="SM00937"/>
    </source>
</evidence>
<protein>
    <submittedName>
        <fullName evidence="3">Peptide chain release factor 2</fullName>
    </submittedName>
</protein>